<dbReference type="AlphaFoldDB" id="A0A6S6UI66"/>
<comment type="pathway">
    <text evidence="4 16">Cofactor biosynthesis; coenzyme A biosynthesis; CoA from (R)-pantothenate: step 1/5.</text>
</comment>
<dbReference type="GO" id="GO:0004594">
    <property type="term" value="F:pantothenate kinase activity"/>
    <property type="evidence" value="ECO:0007669"/>
    <property type="project" value="UniProtKB-UniRule"/>
</dbReference>
<dbReference type="GO" id="GO:0005737">
    <property type="term" value="C:cytoplasm"/>
    <property type="evidence" value="ECO:0007669"/>
    <property type="project" value="UniProtKB-SubCell"/>
</dbReference>
<evidence type="ECO:0000256" key="13">
    <source>
        <dbReference type="ARBA" id="ARBA00022993"/>
    </source>
</evidence>
<evidence type="ECO:0000256" key="7">
    <source>
        <dbReference type="ARBA" id="ARBA00022490"/>
    </source>
</evidence>
<comment type="cofactor">
    <cofactor evidence="2">
        <name>K(+)</name>
        <dbReference type="ChEBI" id="CHEBI:29103"/>
    </cofactor>
</comment>
<evidence type="ECO:0000256" key="8">
    <source>
        <dbReference type="ARBA" id="ARBA00022679"/>
    </source>
</evidence>
<sequence>MPEPIEIVLLIDAGNTRIKSARVVNGELRTLTPVIHTKSSALEVCQQLLEDQHATVLYVSSVLGVEFARSVKEYCHSLQMQVVFMQSTSHAFGLNNAYQTPENLGVDRFVAMLGALDLSLPSELIIVVDAGTAVTIDIMTKEGKHLGGIISPGLQTMFASLHKNTQLDQHSAINFNAYKGRYYADSTDDAIILGTVNTFIAGIEYTVEQTIKQLSSDVSIILTGGDAELITEGLSLDCEIHPDLVLRGLQKVYNHEQTLIHV</sequence>
<name>A0A6S6UI66_9GAMM</name>
<evidence type="ECO:0000256" key="2">
    <source>
        <dbReference type="ARBA" id="ARBA00001958"/>
    </source>
</evidence>
<evidence type="ECO:0000256" key="12">
    <source>
        <dbReference type="ARBA" id="ARBA00022958"/>
    </source>
</evidence>
<dbReference type="PANTHER" id="PTHR34265">
    <property type="entry name" value="TYPE III PANTOTHENATE KINASE"/>
    <property type="match status" value="1"/>
</dbReference>
<dbReference type="EMBL" id="CACVAY010000139">
    <property type="protein sequence ID" value="CAA6826949.1"/>
    <property type="molecule type" value="Genomic_DNA"/>
</dbReference>
<reference evidence="17" key="1">
    <citation type="submission" date="2020-01" db="EMBL/GenBank/DDBJ databases">
        <authorList>
            <person name="Meier V. D."/>
            <person name="Meier V D."/>
        </authorList>
    </citation>
    <scope>NUCLEOTIDE SEQUENCE</scope>
    <source>
        <strain evidence="17">HLG_WM_MAG_07</strain>
    </source>
</reference>
<organism evidence="17">
    <name type="scientific">uncultured Thiotrichaceae bacterium</name>
    <dbReference type="NCBI Taxonomy" id="298394"/>
    <lineage>
        <taxon>Bacteria</taxon>
        <taxon>Pseudomonadati</taxon>
        <taxon>Pseudomonadota</taxon>
        <taxon>Gammaproteobacteria</taxon>
        <taxon>Thiotrichales</taxon>
        <taxon>Thiotrichaceae</taxon>
        <taxon>environmental samples</taxon>
    </lineage>
</organism>
<comment type="subcellular location">
    <subcellularLocation>
        <location evidence="3 16">Cytoplasm</location>
    </subcellularLocation>
</comment>
<dbReference type="GO" id="GO:0005524">
    <property type="term" value="F:ATP binding"/>
    <property type="evidence" value="ECO:0007669"/>
    <property type="project" value="UniProtKB-UniRule"/>
</dbReference>
<feature type="binding site" evidence="16">
    <location>
        <position position="129"/>
    </location>
    <ligand>
        <name>K(+)</name>
        <dbReference type="ChEBI" id="CHEBI:29103"/>
    </ligand>
</feature>
<evidence type="ECO:0000256" key="5">
    <source>
        <dbReference type="ARBA" id="ARBA00011738"/>
    </source>
</evidence>
<evidence type="ECO:0000256" key="3">
    <source>
        <dbReference type="ARBA" id="ARBA00004496"/>
    </source>
</evidence>
<feature type="binding site" evidence="16">
    <location>
        <position position="98"/>
    </location>
    <ligand>
        <name>substrate</name>
    </ligand>
</feature>
<evidence type="ECO:0000256" key="10">
    <source>
        <dbReference type="ARBA" id="ARBA00022777"/>
    </source>
</evidence>
<dbReference type="InterPro" id="IPR004619">
    <property type="entry name" value="Type_III_PanK"/>
</dbReference>
<dbReference type="InterPro" id="IPR043129">
    <property type="entry name" value="ATPase_NBD"/>
</dbReference>
<dbReference type="UniPathway" id="UPA00241">
    <property type="reaction ID" value="UER00352"/>
</dbReference>
<keyword evidence="10 16" id="KW-0418">Kinase</keyword>
<evidence type="ECO:0000256" key="11">
    <source>
        <dbReference type="ARBA" id="ARBA00022840"/>
    </source>
</evidence>
<comment type="function">
    <text evidence="16">Catalyzes the phosphorylation of pantothenate (Pan), the first step in CoA biosynthesis.</text>
</comment>
<keyword evidence="11 16" id="KW-0067">ATP-binding</keyword>
<evidence type="ECO:0000256" key="14">
    <source>
        <dbReference type="ARBA" id="ARBA00038036"/>
    </source>
</evidence>
<comment type="catalytic activity">
    <reaction evidence="1 16">
        <text>(R)-pantothenate + ATP = (R)-4'-phosphopantothenate + ADP + H(+)</text>
        <dbReference type="Rhea" id="RHEA:16373"/>
        <dbReference type="ChEBI" id="CHEBI:10986"/>
        <dbReference type="ChEBI" id="CHEBI:15378"/>
        <dbReference type="ChEBI" id="CHEBI:29032"/>
        <dbReference type="ChEBI" id="CHEBI:30616"/>
        <dbReference type="ChEBI" id="CHEBI:456216"/>
        <dbReference type="EC" id="2.7.1.33"/>
    </reaction>
</comment>
<keyword evidence="16" id="KW-0479">Metal-binding</keyword>
<comment type="similarity">
    <text evidence="14 16">Belongs to the type III pantothenate kinase family.</text>
</comment>
<dbReference type="SUPFAM" id="SSF53067">
    <property type="entry name" value="Actin-like ATPase domain"/>
    <property type="match status" value="2"/>
</dbReference>
<keyword evidence="9 16" id="KW-0547">Nucleotide-binding</keyword>
<accession>A0A6S6UI66</accession>
<dbReference type="Gene3D" id="3.30.420.40">
    <property type="match status" value="2"/>
</dbReference>
<dbReference type="NCBIfam" id="TIGR00671">
    <property type="entry name" value="baf"/>
    <property type="match status" value="1"/>
</dbReference>
<evidence type="ECO:0000256" key="1">
    <source>
        <dbReference type="ARBA" id="ARBA00001206"/>
    </source>
</evidence>
<evidence type="ECO:0000256" key="6">
    <source>
        <dbReference type="ARBA" id="ARBA00012102"/>
    </source>
</evidence>
<evidence type="ECO:0000256" key="15">
    <source>
        <dbReference type="ARBA" id="ARBA00040883"/>
    </source>
</evidence>
<comment type="subunit">
    <text evidence="5 16">Homodimer.</text>
</comment>
<feature type="active site" description="Proton acceptor" evidence="16">
    <location>
        <position position="107"/>
    </location>
</feature>
<evidence type="ECO:0000256" key="4">
    <source>
        <dbReference type="ARBA" id="ARBA00005225"/>
    </source>
</evidence>
<feature type="binding site" evidence="16">
    <location>
        <position position="132"/>
    </location>
    <ligand>
        <name>ATP</name>
        <dbReference type="ChEBI" id="CHEBI:30616"/>
    </ligand>
</feature>
<dbReference type="Pfam" id="PF03309">
    <property type="entry name" value="Pan_kinase"/>
    <property type="match status" value="1"/>
</dbReference>
<evidence type="ECO:0000256" key="16">
    <source>
        <dbReference type="HAMAP-Rule" id="MF_01274"/>
    </source>
</evidence>
<gene>
    <name evidence="16" type="primary">coaX</name>
    <name evidence="17" type="ORF">HELGO_WM8327</name>
</gene>
<dbReference type="GO" id="GO:0046872">
    <property type="term" value="F:metal ion binding"/>
    <property type="evidence" value="ECO:0007669"/>
    <property type="project" value="UniProtKB-KW"/>
</dbReference>
<evidence type="ECO:0000313" key="17">
    <source>
        <dbReference type="EMBL" id="CAA6826949.1"/>
    </source>
</evidence>
<protein>
    <recommendedName>
        <fullName evidence="15 16">Type III pantothenate kinase</fullName>
        <ecNumber evidence="6 16">2.7.1.33</ecNumber>
    </recommendedName>
    <alternativeName>
        <fullName evidence="16">PanK-III</fullName>
    </alternativeName>
    <alternativeName>
        <fullName evidence="16">Pantothenic acid kinase</fullName>
    </alternativeName>
</protein>
<keyword evidence="13 16" id="KW-0173">Coenzyme A biosynthesis</keyword>
<feature type="binding site" evidence="16">
    <location>
        <begin position="105"/>
        <end position="108"/>
    </location>
    <ligand>
        <name>substrate</name>
    </ligand>
</feature>
<feature type="binding site" evidence="16">
    <location>
        <begin position="12"/>
        <end position="19"/>
    </location>
    <ligand>
        <name>ATP</name>
        <dbReference type="ChEBI" id="CHEBI:30616"/>
    </ligand>
</feature>
<dbReference type="PANTHER" id="PTHR34265:SF1">
    <property type="entry name" value="TYPE III PANTOTHENATE KINASE"/>
    <property type="match status" value="1"/>
</dbReference>
<keyword evidence="8 16" id="KW-0808">Transferase</keyword>
<dbReference type="CDD" id="cd24015">
    <property type="entry name" value="ASKHA_NBD_PanK-III"/>
    <property type="match status" value="1"/>
</dbReference>
<feature type="binding site" evidence="16">
    <location>
        <position position="187"/>
    </location>
    <ligand>
        <name>substrate</name>
    </ligand>
</feature>
<keyword evidence="7 16" id="KW-0963">Cytoplasm</keyword>
<keyword evidence="12 16" id="KW-0630">Potassium</keyword>
<proteinExistence type="inferred from homology"/>
<dbReference type="EC" id="2.7.1.33" evidence="6 16"/>
<comment type="cofactor">
    <cofactor evidence="16">
        <name>NH4(+)</name>
        <dbReference type="ChEBI" id="CHEBI:28938"/>
    </cofactor>
    <cofactor evidence="16">
        <name>K(+)</name>
        <dbReference type="ChEBI" id="CHEBI:29103"/>
    </cofactor>
    <text evidence="16">A monovalent cation. Ammonium or potassium.</text>
</comment>
<dbReference type="GO" id="GO:0015937">
    <property type="term" value="P:coenzyme A biosynthetic process"/>
    <property type="evidence" value="ECO:0007669"/>
    <property type="project" value="UniProtKB-UniRule"/>
</dbReference>
<evidence type="ECO:0000256" key="9">
    <source>
        <dbReference type="ARBA" id="ARBA00022741"/>
    </source>
</evidence>
<dbReference type="HAMAP" id="MF_01274">
    <property type="entry name" value="Pantothen_kinase_3"/>
    <property type="match status" value="1"/>
</dbReference>